<gene>
    <name evidence="1" type="ORF">Nepgr_027345</name>
</gene>
<organism evidence="1 2">
    <name type="scientific">Nepenthes gracilis</name>
    <name type="common">Slender pitcher plant</name>
    <dbReference type="NCBI Taxonomy" id="150966"/>
    <lineage>
        <taxon>Eukaryota</taxon>
        <taxon>Viridiplantae</taxon>
        <taxon>Streptophyta</taxon>
        <taxon>Embryophyta</taxon>
        <taxon>Tracheophyta</taxon>
        <taxon>Spermatophyta</taxon>
        <taxon>Magnoliopsida</taxon>
        <taxon>eudicotyledons</taxon>
        <taxon>Gunneridae</taxon>
        <taxon>Pentapetalae</taxon>
        <taxon>Caryophyllales</taxon>
        <taxon>Nepenthaceae</taxon>
        <taxon>Nepenthes</taxon>
    </lineage>
</organism>
<reference evidence="1" key="1">
    <citation type="submission" date="2023-05" db="EMBL/GenBank/DDBJ databases">
        <title>Nepenthes gracilis genome sequencing.</title>
        <authorList>
            <person name="Fukushima K."/>
        </authorList>
    </citation>
    <scope>NUCLEOTIDE SEQUENCE</scope>
    <source>
        <strain evidence="1">SING2019-196</strain>
    </source>
</reference>
<evidence type="ECO:0000313" key="1">
    <source>
        <dbReference type="EMBL" id="GMH25502.1"/>
    </source>
</evidence>
<evidence type="ECO:0000313" key="2">
    <source>
        <dbReference type="Proteomes" id="UP001279734"/>
    </source>
</evidence>
<dbReference type="AlphaFoldDB" id="A0AAD3TBK7"/>
<dbReference type="EMBL" id="BSYO01000029">
    <property type="protein sequence ID" value="GMH25502.1"/>
    <property type="molecule type" value="Genomic_DNA"/>
</dbReference>
<protein>
    <submittedName>
        <fullName evidence="1">Uncharacterized protein</fullName>
    </submittedName>
</protein>
<sequence>MACGELQELAAHWRSGHSGALALDLIVQGLLPTDLTDKDENRYNANHATHLNLKRGEKVWNLVNKISAMVTLW</sequence>
<keyword evidence="2" id="KW-1185">Reference proteome</keyword>
<accession>A0AAD3TBK7</accession>
<name>A0AAD3TBK7_NEPGR</name>
<comment type="caution">
    <text evidence="1">The sequence shown here is derived from an EMBL/GenBank/DDBJ whole genome shotgun (WGS) entry which is preliminary data.</text>
</comment>
<dbReference type="Proteomes" id="UP001279734">
    <property type="component" value="Unassembled WGS sequence"/>
</dbReference>
<proteinExistence type="predicted"/>